<organism evidence="1 2">
    <name type="scientific">Treponema putidum</name>
    <dbReference type="NCBI Taxonomy" id="221027"/>
    <lineage>
        <taxon>Bacteria</taxon>
        <taxon>Pseudomonadati</taxon>
        <taxon>Spirochaetota</taxon>
        <taxon>Spirochaetia</taxon>
        <taxon>Spirochaetales</taxon>
        <taxon>Treponemataceae</taxon>
        <taxon>Treponema</taxon>
    </lineage>
</organism>
<dbReference type="Proteomes" id="UP001059401">
    <property type="component" value="Chromosome"/>
</dbReference>
<dbReference type="RefSeq" id="WP_255805567.1">
    <property type="nucleotide sequence ID" value="NZ_CP038802.1"/>
</dbReference>
<accession>A0ABY5HSL2</accession>
<keyword evidence="2" id="KW-1185">Reference proteome</keyword>
<name>A0ABY5HSL2_9SPIR</name>
<dbReference type="EMBL" id="CP038802">
    <property type="protein sequence ID" value="UTY27569.1"/>
    <property type="molecule type" value="Genomic_DNA"/>
</dbReference>
<sequence>MKNKITKELITRYKLTEYDVEIIQTIHKEHAIFLKTMREAAERAFKIGKLLVEIREKDPASPWGQTVKDLFPFTVKTANNYLRVYFKFRDNPEALEDMSKTEAYIESGVKGLIAEKKETIPGRLETETLQEEIDFDIEQIFKMPCVSKAKLENYRIETIGKNGRIWMIDRSGMSMPVAQLYATPPQGFPETEYNELFRNVQIALELYFEKIEKYEKMGISTPVYNE</sequence>
<evidence type="ECO:0000313" key="2">
    <source>
        <dbReference type="Proteomes" id="UP001059401"/>
    </source>
</evidence>
<proteinExistence type="predicted"/>
<gene>
    <name evidence="1" type="ORF">E4N76_00180</name>
</gene>
<reference evidence="1" key="1">
    <citation type="submission" date="2019-04" db="EMBL/GenBank/DDBJ databases">
        <title>Whole genome sequencing of oral phylogroup 2 treponemes.</title>
        <authorList>
            <person name="Chan Y."/>
            <person name="Zeng H.H."/>
            <person name="Yu X.L."/>
            <person name="Leung W.K."/>
            <person name="Watt R.M."/>
        </authorList>
    </citation>
    <scope>NUCLEOTIDE SEQUENCE</scope>
    <source>
        <strain evidence="1">OMZ 847</strain>
    </source>
</reference>
<protein>
    <submittedName>
        <fullName evidence="1">Uncharacterized protein</fullName>
    </submittedName>
</protein>
<evidence type="ECO:0000313" key="1">
    <source>
        <dbReference type="EMBL" id="UTY27569.1"/>
    </source>
</evidence>